<evidence type="ECO:0000313" key="1">
    <source>
        <dbReference type="Proteomes" id="UP000050795"/>
    </source>
</evidence>
<evidence type="ECO:0008006" key="3">
    <source>
        <dbReference type="Google" id="ProtNLM"/>
    </source>
</evidence>
<dbReference type="WBParaSite" id="TREG1_72230.1">
    <property type="protein sequence ID" value="TREG1_72230.1"/>
    <property type="gene ID" value="TREG1_72230"/>
</dbReference>
<dbReference type="SUPFAM" id="SSF102645">
    <property type="entry name" value="CoaB-like"/>
    <property type="match status" value="1"/>
</dbReference>
<evidence type="ECO:0000313" key="2">
    <source>
        <dbReference type="WBParaSite" id="TREG1_72230.1"/>
    </source>
</evidence>
<reference evidence="2" key="2">
    <citation type="submission" date="2023-11" db="UniProtKB">
        <authorList>
            <consortium name="WormBaseParasite"/>
        </authorList>
    </citation>
    <scope>IDENTIFICATION</scope>
</reference>
<proteinExistence type="predicted"/>
<organism evidence="1 2">
    <name type="scientific">Trichobilharzia regenti</name>
    <name type="common">Nasal bird schistosome</name>
    <dbReference type="NCBI Taxonomy" id="157069"/>
    <lineage>
        <taxon>Eukaryota</taxon>
        <taxon>Metazoa</taxon>
        <taxon>Spiralia</taxon>
        <taxon>Lophotrochozoa</taxon>
        <taxon>Platyhelminthes</taxon>
        <taxon>Trematoda</taxon>
        <taxon>Digenea</taxon>
        <taxon>Strigeidida</taxon>
        <taxon>Schistosomatoidea</taxon>
        <taxon>Schistosomatidae</taxon>
        <taxon>Trichobilharzia</taxon>
    </lineage>
</organism>
<dbReference type="Gene3D" id="3.40.50.10300">
    <property type="entry name" value="CoaB-like"/>
    <property type="match status" value="1"/>
</dbReference>
<accession>A0AA85KA08</accession>
<dbReference type="InterPro" id="IPR035929">
    <property type="entry name" value="CoaB-like_sf"/>
</dbReference>
<dbReference type="Proteomes" id="UP000050795">
    <property type="component" value="Unassembled WGS sequence"/>
</dbReference>
<keyword evidence="1" id="KW-1185">Reference proteome</keyword>
<protein>
    <recommendedName>
        <fullName evidence="3">DNA/pantothenate metabolism flavoprotein C-terminal domain-containing protein</fullName>
    </recommendedName>
</protein>
<sequence length="196" mass="23505">MNTLDSWLDKLETENTNRINNLLAKKSRLEHYFHNILNHSTMNKIVCITSGGTIVPLEKNMVRYIDNFSTGLRGALSAEYFLRSNYAVVYFYRKGSLLPFMHRFNRKYHHQQRGGQQQQQKEQEPPLYEWIDPHDFEVFHWFTVNTQENKLQVTENASKFLLPIFNEYNVYSQYLFLLEFETVEDYLIELRYLAKS</sequence>
<name>A0AA85KA08_TRIRE</name>
<reference evidence="1" key="1">
    <citation type="submission" date="2022-06" db="EMBL/GenBank/DDBJ databases">
        <authorList>
            <person name="Berger JAMES D."/>
            <person name="Berger JAMES D."/>
        </authorList>
    </citation>
    <scope>NUCLEOTIDE SEQUENCE [LARGE SCALE GENOMIC DNA]</scope>
</reference>
<dbReference type="AlphaFoldDB" id="A0AA85KA08"/>